<dbReference type="OrthoDB" id="3251668at2759"/>
<reference evidence="2 3" key="1">
    <citation type="submission" date="2015-01" db="EMBL/GenBank/DDBJ databases">
        <title>The Genome Sequence of Rhinocladiella mackenzie CBS 650.93.</title>
        <authorList>
            <consortium name="The Broad Institute Genomics Platform"/>
            <person name="Cuomo C."/>
            <person name="de Hoog S."/>
            <person name="Gorbushina A."/>
            <person name="Stielow B."/>
            <person name="Teixiera M."/>
            <person name="Abouelleil A."/>
            <person name="Chapman S.B."/>
            <person name="Priest M."/>
            <person name="Young S.K."/>
            <person name="Wortman J."/>
            <person name="Nusbaum C."/>
            <person name="Birren B."/>
        </authorList>
    </citation>
    <scope>NUCLEOTIDE SEQUENCE [LARGE SCALE GENOMIC DNA]</scope>
    <source>
        <strain evidence="2 3">CBS 650.93</strain>
    </source>
</reference>
<evidence type="ECO:0000313" key="2">
    <source>
        <dbReference type="EMBL" id="KIX08885.1"/>
    </source>
</evidence>
<dbReference type="VEuPathDB" id="FungiDB:Z518_03542"/>
<evidence type="ECO:0000313" key="3">
    <source>
        <dbReference type="Proteomes" id="UP000053617"/>
    </source>
</evidence>
<evidence type="ECO:0000256" key="1">
    <source>
        <dbReference type="SAM" id="MobiDB-lite"/>
    </source>
</evidence>
<accession>A0A0D2JHS3</accession>
<dbReference type="EMBL" id="KN847476">
    <property type="protein sequence ID" value="KIX08885.1"/>
    <property type="molecule type" value="Genomic_DNA"/>
</dbReference>
<sequence length="378" mass="42688">MLALAGLQEQSSDNWNIGAEIWRLRKQALQGCVEISTQASSQWQNDMLQSREIRGYNFSFPGAMLVLDEDDKLCLTTTAILIILFAKLSGQAYDSIRPYLDFAQEYFAFEETFGSYTDIASRPPIYVFLRSLFTYNRLLASIGSRQPISTGHDSFEHSANGPSPPTQNFLALLSRISNRVEDVSSIEIDRWAGDLDFIPSFSTTTKESRGQPSISSPRQQNLSDDSFASLDEEWEQEVVVRELYRAAGKIYFFQQLRDRPKLSDTLTTRAFPPFVAHEEIGRLTGSAISLLKRLPDSSPFNSALLFPLGIIAPELRATKARRYTLAKLRLLQDTLHFDHFQIFGNDLVGRWAQTDADASHWPRSSGSISRDRIVRLVG</sequence>
<name>A0A0D2JHS3_9EURO</name>
<dbReference type="InterPro" id="IPR021858">
    <property type="entry name" value="Fun_TF"/>
</dbReference>
<organism evidence="2 3">
    <name type="scientific">Rhinocladiella mackenziei CBS 650.93</name>
    <dbReference type="NCBI Taxonomy" id="1442369"/>
    <lineage>
        <taxon>Eukaryota</taxon>
        <taxon>Fungi</taxon>
        <taxon>Dikarya</taxon>
        <taxon>Ascomycota</taxon>
        <taxon>Pezizomycotina</taxon>
        <taxon>Eurotiomycetes</taxon>
        <taxon>Chaetothyriomycetidae</taxon>
        <taxon>Chaetothyriales</taxon>
        <taxon>Herpotrichiellaceae</taxon>
        <taxon>Rhinocladiella</taxon>
    </lineage>
</organism>
<dbReference type="RefSeq" id="XP_013276021.1">
    <property type="nucleotide sequence ID" value="XM_013420567.1"/>
</dbReference>
<dbReference type="STRING" id="1442369.A0A0D2JHS3"/>
<keyword evidence="3" id="KW-1185">Reference proteome</keyword>
<protein>
    <submittedName>
        <fullName evidence="2">Uncharacterized protein</fullName>
    </submittedName>
</protein>
<dbReference type="Pfam" id="PF11951">
    <property type="entry name" value="Fungal_trans_2"/>
    <property type="match status" value="1"/>
</dbReference>
<dbReference type="GeneID" id="25291613"/>
<feature type="region of interest" description="Disordered" evidence="1">
    <location>
        <begin position="202"/>
        <end position="223"/>
    </location>
</feature>
<dbReference type="AlphaFoldDB" id="A0A0D2JHS3"/>
<dbReference type="Proteomes" id="UP000053617">
    <property type="component" value="Unassembled WGS sequence"/>
</dbReference>
<dbReference type="HOGENOM" id="CLU_062845_0_0_1"/>
<gene>
    <name evidence="2" type="ORF">Z518_03542</name>
</gene>
<proteinExistence type="predicted"/>